<evidence type="ECO:0000313" key="2">
    <source>
        <dbReference type="EMBL" id="MET3589732.1"/>
    </source>
</evidence>
<dbReference type="InterPro" id="IPR036709">
    <property type="entry name" value="Autotransporte_beta_dom_sf"/>
</dbReference>
<dbReference type="InterPro" id="IPR051551">
    <property type="entry name" value="Autotransporter_adhesion"/>
</dbReference>
<comment type="caution">
    <text evidence="2">The sequence shown here is derived from an EMBL/GenBank/DDBJ whole genome shotgun (WGS) entry which is preliminary data.</text>
</comment>
<dbReference type="InterPro" id="IPR011050">
    <property type="entry name" value="Pectin_lyase_fold/virulence"/>
</dbReference>
<reference evidence="2 3" key="1">
    <citation type="submission" date="2024-06" db="EMBL/GenBank/DDBJ databases">
        <title>Genomic Encyclopedia of Type Strains, Phase IV (KMG-IV): sequencing the most valuable type-strain genomes for metagenomic binning, comparative biology and taxonomic classification.</title>
        <authorList>
            <person name="Goeker M."/>
        </authorList>
    </citation>
    <scope>NUCLEOTIDE SEQUENCE [LARGE SCALE GENOMIC DNA]</scope>
    <source>
        <strain evidence="2 3">DSM 23649</strain>
    </source>
</reference>
<name>A0ABV2HHR4_9HYPH</name>
<dbReference type="SMART" id="SM00869">
    <property type="entry name" value="Autotransporter"/>
    <property type="match status" value="1"/>
</dbReference>
<evidence type="ECO:0000313" key="3">
    <source>
        <dbReference type="Proteomes" id="UP001549086"/>
    </source>
</evidence>
<dbReference type="InterPro" id="IPR005546">
    <property type="entry name" value="Autotransporte_beta"/>
</dbReference>
<protein>
    <submittedName>
        <fullName evidence="2">Outer membrane autotransporter protein</fullName>
    </submittedName>
</protein>
<sequence>MYKRSLLSYTAVATIIIFNIQCSTHAFGGTLVSTYKILSDRSIDTIEIIRGGTLKAKRLTLGGNDIPLTLDIHNSLIDGENPDQKAEGELNNTTIKEATNGIRLKGYSSITVNDSSINVTGTGVKLENVTTFDNRLTDVKISGYNGSQINMGVSVNSGILSLTYVTVTQAKNGVFSTGVGQLYITKGEYTVSDTAVKAQGNSTISLQDSVKISGATGLLADGGKIAMEGGRIRGENESVISQNGGHIDLTDVAVTLVPDELKVLSKSETPENEMPANEMNAAIHANRGTVTMTGGSITAPKVAVFLENSESSKDNKNKLENVKISSGKGQAFMDEGIRARTNSTLTLNNVTLSETNNGVWADDHSEITIAGGSFYAKNRGLYATNGSTIKLENSATVTSSDGITLLADGSKSSVIMTGGVVNAKESALLAKDGGYIDLENVLATAEVSGLQLLSLSETHQNNSGSLSDSIDPQSNEIHLTGATLQVQHGTAICIGAFSKENPEKRKNDENNTDPLIGTINLNNSHIRGDVLLGDDLEKDNESLKNKGLLTEKEAQEVQAISNGTFILTADGSTLEGRSKISEDKTVHFDLRNGTIWTLKNSTQDKDNDGKLLDIAQRSRSDISMLDLSDSAIVFSKPTENHYHTLHIGFKKSEQIEPEPSETTEDNKEKSIYNASGNAQIHFNAEWSDGAAVEQQKTDRLLIHGDVSGTTAVYVTGNFDGNNIKKNTSIPNNIRGLSLIQVSGKAGEDSFKLVNGYTTKNGSPNMYTLYAYGPESSHGKANTEQSLFEEKDYSFWDFRLQPEFLFPKPGSKPNVHAVVPQMASYLIMPSALFYTGLTDMTKQNALLADMRASSLGKTEQRKNAFFLYTYGSTGTLYSKSGPRKYGYRGANIHSAALQGGVTLALLEGQSTTTSFGLVGTYNKLSFTPKDMKDASKSTVNKWSLTAYGSLQHNNGFYVDALLSYGILKGDITNAIIGKTAKVKHAKMWSISTTIGKQFATHVAGLTFEPQVQFAYQYLAFKTIEDADKFTVDMNNPHQWLIRIGGRLTKTVLTTEKGRSLSFYGKLNAIKTFGDDKAIHIDKDYQLESMGSFLEGGVGVRAQLSQNISLHGDVNYQQKLQKAGISGASFSGGIRYQF</sequence>
<dbReference type="InterPro" id="IPR006315">
    <property type="entry name" value="OM_autotransptr_brl_dom"/>
</dbReference>
<dbReference type="PROSITE" id="PS51208">
    <property type="entry name" value="AUTOTRANSPORTER"/>
    <property type="match status" value="1"/>
</dbReference>
<organism evidence="2 3">
    <name type="scientific">Bartonella silvatica</name>
    <dbReference type="NCBI Taxonomy" id="357760"/>
    <lineage>
        <taxon>Bacteria</taxon>
        <taxon>Pseudomonadati</taxon>
        <taxon>Pseudomonadota</taxon>
        <taxon>Alphaproteobacteria</taxon>
        <taxon>Hyphomicrobiales</taxon>
        <taxon>Bartonellaceae</taxon>
        <taxon>Bartonella</taxon>
    </lineage>
</organism>
<dbReference type="EMBL" id="JBEPLI010000006">
    <property type="protein sequence ID" value="MET3589732.1"/>
    <property type="molecule type" value="Genomic_DNA"/>
</dbReference>
<feature type="domain" description="Autotransporter" evidence="1">
    <location>
        <begin position="857"/>
        <end position="1136"/>
    </location>
</feature>
<gene>
    <name evidence="2" type="ORF">ABID23_000818</name>
</gene>
<dbReference type="SUPFAM" id="SSF103515">
    <property type="entry name" value="Autotransporter"/>
    <property type="match status" value="1"/>
</dbReference>
<dbReference type="Proteomes" id="UP001549086">
    <property type="component" value="Unassembled WGS sequence"/>
</dbReference>
<evidence type="ECO:0000259" key="1">
    <source>
        <dbReference type="PROSITE" id="PS51208"/>
    </source>
</evidence>
<dbReference type="Pfam" id="PF03797">
    <property type="entry name" value="Autotransporter"/>
    <property type="match status" value="1"/>
</dbReference>
<dbReference type="PANTHER" id="PTHR35037">
    <property type="entry name" value="C-TERMINAL REGION OF AIDA-LIKE PROTEIN"/>
    <property type="match status" value="1"/>
</dbReference>
<dbReference type="PANTHER" id="PTHR35037:SF3">
    <property type="entry name" value="C-TERMINAL REGION OF AIDA-LIKE PROTEIN"/>
    <property type="match status" value="1"/>
</dbReference>
<dbReference type="RefSeq" id="WP_354189529.1">
    <property type="nucleotide sequence ID" value="NZ_JBEPLI010000006.1"/>
</dbReference>
<dbReference type="Gene3D" id="2.160.20.20">
    <property type="match status" value="2"/>
</dbReference>
<dbReference type="SUPFAM" id="SSF51126">
    <property type="entry name" value="Pectin lyase-like"/>
    <property type="match status" value="1"/>
</dbReference>
<proteinExistence type="predicted"/>
<dbReference type="NCBIfam" id="TIGR01414">
    <property type="entry name" value="autotrans_barl"/>
    <property type="match status" value="1"/>
</dbReference>
<keyword evidence="3" id="KW-1185">Reference proteome</keyword>
<dbReference type="InterPro" id="IPR012332">
    <property type="entry name" value="Autotransporter_pectin_lyase_C"/>
</dbReference>
<accession>A0ABV2HHR4</accession>
<dbReference type="Gene3D" id="2.40.128.130">
    <property type="entry name" value="Autotransporter beta-domain"/>
    <property type="match status" value="1"/>
</dbReference>